<dbReference type="PROSITE" id="PS50041">
    <property type="entry name" value="C_TYPE_LECTIN_2"/>
    <property type="match status" value="1"/>
</dbReference>
<dbReference type="EMBL" id="UZAM01000424">
    <property type="protein sequence ID" value="VDO81038.1"/>
    <property type="molecule type" value="Genomic_DNA"/>
</dbReference>
<dbReference type="Pfam" id="PF00059">
    <property type="entry name" value="Lectin_C"/>
    <property type="match status" value="1"/>
</dbReference>
<reference evidence="4" key="1">
    <citation type="submission" date="2016-06" db="UniProtKB">
        <authorList>
            <consortium name="WormBaseParasite"/>
        </authorList>
    </citation>
    <scope>IDENTIFICATION</scope>
</reference>
<evidence type="ECO:0000259" key="1">
    <source>
        <dbReference type="PROSITE" id="PS50041"/>
    </source>
</evidence>
<sequence length="179" mass="21095">MKYFALTFAITGNFSCPIGANFFKDRCYEIVLPADQTSLKTWSEARRYCLMKGGDLVAPLDAPLYNYFVSRLQKVEVDLNTTQFWIGLRKREGRYFTSPVPVWVNDKTFSQRQPENDSYLRLNRDILRLFDSRKFRQEKERNFSILKFNVDNLEPLYHSALVTRTKRKSTGRLVTYGFT</sequence>
<protein>
    <submittedName>
        <fullName evidence="4">C-type lectin domain-containing protein</fullName>
    </submittedName>
</protein>
<dbReference type="AlphaFoldDB" id="A0A183I9D4"/>
<dbReference type="SUPFAM" id="SSF56436">
    <property type="entry name" value="C-type lectin-like"/>
    <property type="match status" value="1"/>
</dbReference>
<dbReference type="InterPro" id="IPR016186">
    <property type="entry name" value="C-type_lectin-like/link_sf"/>
</dbReference>
<dbReference type="SMART" id="SM00034">
    <property type="entry name" value="CLECT"/>
    <property type="match status" value="1"/>
</dbReference>
<proteinExistence type="predicted"/>
<accession>A0A183I9D4</accession>
<name>A0A183I9D4_9BILA</name>
<dbReference type="WBParaSite" id="SBAD_0000024201-mRNA-1">
    <property type="protein sequence ID" value="SBAD_0000024201-mRNA-1"/>
    <property type="gene ID" value="SBAD_0000024201"/>
</dbReference>
<reference evidence="2 3" key="2">
    <citation type="submission" date="2018-11" db="EMBL/GenBank/DDBJ databases">
        <authorList>
            <consortium name="Pathogen Informatics"/>
        </authorList>
    </citation>
    <scope>NUCLEOTIDE SEQUENCE [LARGE SCALE GENOMIC DNA]</scope>
</reference>
<evidence type="ECO:0000313" key="3">
    <source>
        <dbReference type="Proteomes" id="UP000270296"/>
    </source>
</evidence>
<keyword evidence="3" id="KW-1185">Reference proteome</keyword>
<gene>
    <name evidence="2" type="ORF">SBAD_LOCUS228</name>
</gene>
<dbReference type="CDD" id="cd00037">
    <property type="entry name" value="CLECT"/>
    <property type="match status" value="1"/>
</dbReference>
<dbReference type="InterPro" id="IPR016187">
    <property type="entry name" value="CTDL_fold"/>
</dbReference>
<evidence type="ECO:0000313" key="2">
    <source>
        <dbReference type="EMBL" id="VDO81038.1"/>
    </source>
</evidence>
<organism evidence="4">
    <name type="scientific">Soboliphyme baturini</name>
    <dbReference type="NCBI Taxonomy" id="241478"/>
    <lineage>
        <taxon>Eukaryota</taxon>
        <taxon>Metazoa</taxon>
        <taxon>Ecdysozoa</taxon>
        <taxon>Nematoda</taxon>
        <taxon>Enoplea</taxon>
        <taxon>Dorylaimia</taxon>
        <taxon>Dioctophymatida</taxon>
        <taxon>Dioctophymatoidea</taxon>
        <taxon>Soboliphymatidae</taxon>
        <taxon>Soboliphyme</taxon>
    </lineage>
</organism>
<evidence type="ECO:0000313" key="4">
    <source>
        <dbReference type="WBParaSite" id="SBAD_0000024201-mRNA-1"/>
    </source>
</evidence>
<dbReference type="InterPro" id="IPR001304">
    <property type="entry name" value="C-type_lectin-like"/>
</dbReference>
<feature type="domain" description="C-type lectin" evidence="1">
    <location>
        <begin position="23"/>
        <end position="116"/>
    </location>
</feature>
<dbReference type="Proteomes" id="UP000270296">
    <property type="component" value="Unassembled WGS sequence"/>
</dbReference>
<dbReference type="OrthoDB" id="2142683at2759"/>
<dbReference type="Gene3D" id="3.10.100.10">
    <property type="entry name" value="Mannose-Binding Protein A, subunit A"/>
    <property type="match status" value="1"/>
</dbReference>